<evidence type="ECO:0000313" key="2">
    <source>
        <dbReference type="EMBL" id="MFB9330666.1"/>
    </source>
</evidence>
<proteinExistence type="predicted"/>
<gene>
    <name evidence="2" type="ORF">ACFFSY_32395</name>
</gene>
<dbReference type="RefSeq" id="WP_377502212.1">
    <property type="nucleotide sequence ID" value="NZ_JBHMDO010000053.1"/>
</dbReference>
<organism evidence="2 3">
    <name type="scientific">Paenibacillus aurantiacus</name>
    <dbReference type="NCBI Taxonomy" id="1936118"/>
    <lineage>
        <taxon>Bacteria</taxon>
        <taxon>Bacillati</taxon>
        <taxon>Bacillota</taxon>
        <taxon>Bacilli</taxon>
        <taxon>Bacillales</taxon>
        <taxon>Paenibacillaceae</taxon>
        <taxon>Paenibacillus</taxon>
    </lineage>
</organism>
<feature type="transmembrane region" description="Helical" evidence="1">
    <location>
        <begin position="63"/>
        <end position="86"/>
    </location>
</feature>
<dbReference type="InterPro" id="IPR010001">
    <property type="entry name" value="BofA"/>
</dbReference>
<dbReference type="EMBL" id="JBHMDO010000053">
    <property type="protein sequence ID" value="MFB9330666.1"/>
    <property type="molecule type" value="Genomic_DNA"/>
</dbReference>
<reference evidence="2 3" key="1">
    <citation type="submission" date="2024-09" db="EMBL/GenBank/DDBJ databases">
        <authorList>
            <person name="Sun Q."/>
            <person name="Mori K."/>
        </authorList>
    </citation>
    <scope>NUCLEOTIDE SEQUENCE [LARGE SCALE GENOMIC DNA]</scope>
    <source>
        <strain evidence="2 3">TISTR 2452</strain>
    </source>
</reference>
<comment type="caution">
    <text evidence="2">The sequence shown here is derived from an EMBL/GenBank/DDBJ whole genome shotgun (WGS) entry which is preliminary data.</text>
</comment>
<dbReference type="Pfam" id="PF07441">
    <property type="entry name" value="BofA"/>
    <property type="match status" value="1"/>
</dbReference>
<protein>
    <submittedName>
        <fullName evidence="2">Pro-sigmaK processing inhibitor BofA family protein</fullName>
    </submittedName>
</protein>
<keyword evidence="1" id="KW-1133">Transmembrane helix</keyword>
<evidence type="ECO:0000256" key="1">
    <source>
        <dbReference type="SAM" id="Phobius"/>
    </source>
</evidence>
<sequence>MKSVWLAMLIGSALLLLIVLLRQKLSWIWLKRFGLHLVTAALVLYVLNYSGVLPGFEIPLTPATIGTVVLLGIPGIGLILGLQLAVL</sequence>
<feature type="transmembrane region" description="Helical" evidence="1">
    <location>
        <begin position="33"/>
        <end position="51"/>
    </location>
</feature>
<keyword evidence="1" id="KW-0812">Transmembrane</keyword>
<accession>A0ABV5KZP5</accession>
<keyword evidence="1" id="KW-0472">Membrane</keyword>
<name>A0ABV5KZP5_9BACL</name>
<evidence type="ECO:0000313" key="3">
    <source>
        <dbReference type="Proteomes" id="UP001589747"/>
    </source>
</evidence>
<feature type="transmembrane region" description="Helical" evidence="1">
    <location>
        <begin position="6"/>
        <end position="21"/>
    </location>
</feature>
<dbReference type="Proteomes" id="UP001589747">
    <property type="component" value="Unassembled WGS sequence"/>
</dbReference>
<keyword evidence="3" id="KW-1185">Reference proteome</keyword>